<evidence type="ECO:0000313" key="1">
    <source>
        <dbReference type="EMBL" id="KAF1726483.1"/>
    </source>
</evidence>
<accession>A0ABQ6ZK06</accession>
<name>A0ABQ6ZK06_9GAMM</name>
<dbReference type="Proteomes" id="UP000781710">
    <property type="component" value="Unassembled WGS sequence"/>
</dbReference>
<protein>
    <submittedName>
        <fullName evidence="1">DUF885 domain-containing protein</fullName>
    </submittedName>
</protein>
<dbReference type="InterPro" id="IPR010281">
    <property type="entry name" value="DUF885"/>
</dbReference>
<dbReference type="PANTHER" id="PTHR33361:SF2">
    <property type="entry name" value="DUF885 DOMAIN-CONTAINING PROTEIN"/>
    <property type="match status" value="1"/>
</dbReference>
<proteinExistence type="predicted"/>
<dbReference type="Pfam" id="PF05960">
    <property type="entry name" value="DUF885"/>
    <property type="match status" value="1"/>
</dbReference>
<gene>
    <name evidence="1" type="ORF">CSC78_05150</name>
</gene>
<dbReference type="EMBL" id="PDWW01000004">
    <property type="protein sequence ID" value="KAF1726483.1"/>
    <property type="molecule type" value="Genomic_DNA"/>
</dbReference>
<dbReference type="PANTHER" id="PTHR33361">
    <property type="entry name" value="GLR0591 PROTEIN"/>
    <property type="match status" value="1"/>
</dbReference>
<organism evidence="1 2">
    <name type="scientific">Pseudoxanthomonas japonensis</name>
    <dbReference type="NCBI Taxonomy" id="69284"/>
    <lineage>
        <taxon>Bacteria</taxon>
        <taxon>Pseudomonadati</taxon>
        <taxon>Pseudomonadota</taxon>
        <taxon>Gammaproteobacteria</taxon>
        <taxon>Lysobacterales</taxon>
        <taxon>Lysobacteraceae</taxon>
        <taxon>Pseudoxanthomonas</taxon>
    </lineage>
</organism>
<comment type="caution">
    <text evidence="1">The sequence shown here is derived from an EMBL/GenBank/DDBJ whole genome shotgun (WGS) entry which is preliminary data.</text>
</comment>
<keyword evidence="2" id="KW-1185">Reference proteome</keyword>
<sequence length="602" mass="66063">MEVHLMRRRELLVGAVALGMTWPLAARMASSIPVSDTTGDAPAEDVRLADLLQRHAQALQAEEGGPDRLADYSLAARARHRQATARRLDELRGIDRAALSAAASLDYDTARFVYETMADQYGRYGFSDLNLRPSPYVVSQMNGAYFWLPDGIGGRSPMKDAEDADRYLDRLGQFAVALDQETEQIRHDAGLGVIPPDFILAKTLKQLATLRDAAPTRNALTTSALARARDGGIADLDRRASAIFVERIVPALQRQSEALAVLLPRADDRAGIWAKPDGEAYYASALHSNTTARHAPGDLHQLGLAWVAELSAEIDRLLRAQGLARGSVGERMAALDRDPRFLKPDTDAGRQAIIDYASAHLDRIKGLLPRGFHVIPDRPVEVQRVSPAIQDGAPGAFYSASSDPAQPSIIYLNLRSVAENALWRIPTLLHHEGIPGHHFQDSVLRGAGGLSLFRRTVRFSAWTEGWALYAEQLADEVGAYESDPVGRIGYLQGQLFRACRVVVDTGIHHARWTRQQAIDWMVANAGEHPDAAEREIDRYCVYPGQACSFMVGKQQIVTTREKTRQRLGTRFDARAYNDFILASGPLPMEVLDGAAALMAGVT</sequence>
<evidence type="ECO:0000313" key="2">
    <source>
        <dbReference type="Proteomes" id="UP000781710"/>
    </source>
</evidence>
<reference evidence="1 2" key="1">
    <citation type="submission" date="2017-10" db="EMBL/GenBank/DDBJ databases">
        <title>Whole genome sequencing of members of genus Pseudoxanthomonas.</title>
        <authorList>
            <person name="Kumar S."/>
            <person name="Bansal K."/>
            <person name="Kaur A."/>
            <person name="Patil P."/>
            <person name="Sharma S."/>
            <person name="Patil P.B."/>
        </authorList>
    </citation>
    <scope>NUCLEOTIDE SEQUENCE [LARGE SCALE GENOMIC DNA]</scope>
    <source>
        <strain evidence="1 2">DSM 17109</strain>
    </source>
</reference>